<proteinExistence type="predicted"/>
<accession>A0A383BZX4</accession>
<organism evidence="1">
    <name type="scientific">marine metagenome</name>
    <dbReference type="NCBI Taxonomy" id="408172"/>
    <lineage>
        <taxon>unclassified sequences</taxon>
        <taxon>metagenomes</taxon>
        <taxon>ecological metagenomes</taxon>
    </lineage>
</organism>
<feature type="non-terminal residue" evidence="1">
    <location>
        <position position="1"/>
    </location>
</feature>
<protein>
    <submittedName>
        <fullName evidence="1">Uncharacterized protein</fullName>
    </submittedName>
</protein>
<evidence type="ECO:0000313" key="1">
    <source>
        <dbReference type="EMBL" id="SVE25373.1"/>
    </source>
</evidence>
<sequence>EYTTKKVIILIMSKKLSNYLKNLDDN</sequence>
<reference evidence="1" key="1">
    <citation type="submission" date="2018-05" db="EMBL/GenBank/DDBJ databases">
        <authorList>
            <person name="Lanie J.A."/>
            <person name="Ng W.-L."/>
            <person name="Kazmierczak K.M."/>
            <person name="Andrzejewski T.M."/>
            <person name="Davidsen T.M."/>
            <person name="Wayne K.J."/>
            <person name="Tettelin H."/>
            <person name="Glass J.I."/>
            <person name="Rusch D."/>
            <person name="Podicherti R."/>
            <person name="Tsui H.-C.T."/>
            <person name="Winkler M.E."/>
        </authorList>
    </citation>
    <scope>NUCLEOTIDE SEQUENCE</scope>
</reference>
<dbReference type="AlphaFoldDB" id="A0A383BZX4"/>
<dbReference type="EMBL" id="UINC01204583">
    <property type="protein sequence ID" value="SVE25373.1"/>
    <property type="molecule type" value="Genomic_DNA"/>
</dbReference>
<gene>
    <name evidence="1" type="ORF">METZ01_LOCUS478227</name>
</gene>
<name>A0A383BZX4_9ZZZZ</name>